<accession>T1JLF5</accession>
<organism evidence="3 4">
    <name type="scientific">Strigamia maritima</name>
    <name type="common">European centipede</name>
    <name type="synonym">Geophilus maritimus</name>
    <dbReference type="NCBI Taxonomy" id="126957"/>
    <lineage>
        <taxon>Eukaryota</taxon>
        <taxon>Metazoa</taxon>
        <taxon>Ecdysozoa</taxon>
        <taxon>Arthropoda</taxon>
        <taxon>Myriapoda</taxon>
        <taxon>Chilopoda</taxon>
        <taxon>Pleurostigmophora</taxon>
        <taxon>Geophilomorpha</taxon>
        <taxon>Linotaeniidae</taxon>
        <taxon>Strigamia</taxon>
    </lineage>
</organism>
<keyword evidence="4" id="KW-1185">Reference proteome</keyword>
<keyword evidence="1" id="KW-0175">Coiled coil</keyword>
<feature type="compositionally biased region" description="Basic and acidic residues" evidence="2">
    <location>
        <begin position="484"/>
        <end position="497"/>
    </location>
</feature>
<dbReference type="EnsemblMetazoa" id="SMAR014685-RA">
    <property type="protein sequence ID" value="SMAR014685-PA"/>
    <property type="gene ID" value="SMAR014685"/>
</dbReference>
<feature type="coiled-coil region" evidence="1">
    <location>
        <begin position="263"/>
        <end position="290"/>
    </location>
</feature>
<feature type="coiled-coil region" evidence="1">
    <location>
        <begin position="199"/>
        <end position="233"/>
    </location>
</feature>
<feature type="coiled-coil region" evidence="1">
    <location>
        <begin position="330"/>
        <end position="399"/>
    </location>
</feature>
<dbReference type="HOGENOM" id="CLU_540056_0_0_1"/>
<sequence length="505" mass="58373">MAENPREKIEDENVDDSGLAAVKLQDFVRDLRLQLEREKSERQVLLERVQSVVGERDRLESQYESIRKDFCTLREKNANLEAKVKTNEWELQQSENKWKECDQKLKKMLVYVNTKEECFLNDCSRRQHTDIGEQTLLSELCAVKETLSALHNECKLQKECLGQSEPTWASSEMRNKEISSFRKQLDDANHLCQQIMGDNQNLQSQLNCQKMEASEWKRQVEQLQCTLKSECEKMQREVCKAREEQKVEEDALKESTLGYMVQVNNLQCENNSLRCRLEESAQRIATLESEVACHIESVTTYRGELFMLRRTFDESQKNFNLNHEEQAKLRKRLEVDLELVCKENRELKENMMKNSVSNAMAKNCDVLSPRLSRRANNEIEQLRNQVSLLHNEMSFMKRQIRTTAPSDPFDHHHIHHPIPNTSSGTFSTVLPQTPPPTDIVNVHAPTAPPTKIPCWSSANPTEPKCKKPEISLMNNSTISSKNGTTKDEQQKDGREDAGPYTPCSK</sequence>
<reference evidence="4" key="1">
    <citation type="submission" date="2011-05" db="EMBL/GenBank/DDBJ databases">
        <authorList>
            <person name="Richards S.R."/>
            <person name="Qu J."/>
            <person name="Jiang H."/>
            <person name="Jhangiani S.N."/>
            <person name="Agravi P."/>
            <person name="Goodspeed R."/>
            <person name="Gross S."/>
            <person name="Mandapat C."/>
            <person name="Jackson L."/>
            <person name="Mathew T."/>
            <person name="Pu L."/>
            <person name="Thornton R."/>
            <person name="Saada N."/>
            <person name="Wilczek-Boney K.B."/>
            <person name="Lee S."/>
            <person name="Kovar C."/>
            <person name="Wu Y."/>
            <person name="Scherer S.E."/>
            <person name="Worley K.C."/>
            <person name="Muzny D.M."/>
            <person name="Gibbs R."/>
        </authorList>
    </citation>
    <scope>NUCLEOTIDE SEQUENCE</scope>
    <source>
        <strain evidence="4">Brora</strain>
    </source>
</reference>
<dbReference type="Proteomes" id="UP000014500">
    <property type="component" value="Unassembled WGS sequence"/>
</dbReference>
<dbReference type="EMBL" id="JH430028">
    <property type="status" value="NOT_ANNOTATED_CDS"/>
    <property type="molecule type" value="Genomic_DNA"/>
</dbReference>
<name>T1JLF5_STRMM</name>
<feature type="compositionally biased region" description="Polar residues" evidence="2">
    <location>
        <begin position="472"/>
        <end position="483"/>
    </location>
</feature>
<protein>
    <submittedName>
        <fullName evidence="3">Uncharacterized protein</fullName>
    </submittedName>
</protein>
<evidence type="ECO:0000256" key="2">
    <source>
        <dbReference type="SAM" id="MobiDB-lite"/>
    </source>
</evidence>
<proteinExistence type="predicted"/>
<evidence type="ECO:0000313" key="4">
    <source>
        <dbReference type="Proteomes" id="UP000014500"/>
    </source>
</evidence>
<dbReference type="AlphaFoldDB" id="T1JLF5"/>
<reference evidence="3" key="2">
    <citation type="submission" date="2015-02" db="UniProtKB">
        <authorList>
            <consortium name="EnsemblMetazoa"/>
        </authorList>
    </citation>
    <scope>IDENTIFICATION</scope>
</reference>
<evidence type="ECO:0000256" key="1">
    <source>
        <dbReference type="SAM" id="Coils"/>
    </source>
</evidence>
<evidence type="ECO:0000313" key="3">
    <source>
        <dbReference type="EnsemblMetazoa" id="SMAR014685-PA"/>
    </source>
</evidence>
<feature type="region of interest" description="Disordered" evidence="2">
    <location>
        <begin position="453"/>
        <end position="505"/>
    </location>
</feature>